<keyword evidence="2" id="KW-1185">Reference proteome</keyword>
<accession>A0A0V0S8Z6</accession>
<dbReference type="AlphaFoldDB" id="A0A0V0S8Z6"/>
<comment type="caution">
    <text evidence="1">The sequence shown here is derived from an EMBL/GenBank/DDBJ whole genome shotgun (WGS) entry which is preliminary data.</text>
</comment>
<reference evidence="1 2" key="1">
    <citation type="submission" date="2015-01" db="EMBL/GenBank/DDBJ databases">
        <title>Evolution of Trichinella species and genotypes.</title>
        <authorList>
            <person name="Korhonen P.K."/>
            <person name="Edoardo P."/>
            <person name="Giuseppe L.R."/>
            <person name="Gasser R.B."/>
        </authorList>
    </citation>
    <scope>NUCLEOTIDE SEQUENCE [LARGE SCALE GENOMIC DNA]</scope>
    <source>
        <strain evidence="1">ISS37</strain>
    </source>
</reference>
<dbReference type="Proteomes" id="UP000054630">
    <property type="component" value="Unassembled WGS sequence"/>
</dbReference>
<evidence type="ECO:0000313" key="2">
    <source>
        <dbReference type="Proteomes" id="UP000054630"/>
    </source>
</evidence>
<proteinExistence type="predicted"/>
<evidence type="ECO:0000313" key="1">
    <source>
        <dbReference type="EMBL" id="KRX23111.1"/>
    </source>
</evidence>
<organism evidence="1 2">
    <name type="scientific">Trichinella nelsoni</name>
    <dbReference type="NCBI Taxonomy" id="6336"/>
    <lineage>
        <taxon>Eukaryota</taxon>
        <taxon>Metazoa</taxon>
        <taxon>Ecdysozoa</taxon>
        <taxon>Nematoda</taxon>
        <taxon>Enoplea</taxon>
        <taxon>Dorylaimia</taxon>
        <taxon>Trichinellida</taxon>
        <taxon>Trichinellidae</taxon>
        <taxon>Trichinella</taxon>
    </lineage>
</organism>
<dbReference type="EMBL" id="JYDL01000026">
    <property type="protein sequence ID" value="KRX23111.1"/>
    <property type="molecule type" value="Genomic_DNA"/>
</dbReference>
<dbReference type="OrthoDB" id="10328396at2759"/>
<name>A0A0V0S8Z6_9BILA</name>
<protein>
    <submittedName>
        <fullName evidence="1">Uncharacterized protein</fullName>
    </submittedName>
</protein>
<sequence length="95" mass="11305">MDDLEEFQILNRRREAIVAMIDELMRWATELSAVLMEQYPRMSLEHYIMITTEITLVCEDMAQLQQDEDCAMAAIFAMFGIQDNHHIATRRRRRL</sequence>
<gene>
    <name evidence="1" type="ORF">T07_12698</name>
</gene>